<dbReference type="EMBL" id="JAVRHX010000002">
    <property type="protein sequence ID" value="MDT0594988.1"/>
    <property type="molecule type" value="Genomic_DNA"/>
</dbReference>
<evidence type="ECO:0000313" key="4">
    <source>
        <dbReference type="Proteomes" id="UP001253545"/>
    </source>
</evidence>
<sequence length="249" mass="26446">MLAKNRLITTLVMLTTLISLSANAAITYELNAFSRGCFNGQSEVCSGSGTPNGIFYTGEGSSVFEGEIRRSYFAFDLSGLVGNVISGEIFIEIDSTFGYRGDDLFESVAFYSISDSSMDQLINGTFFEGSGFYSDLGTGINLGGPTVTPADANSGSITHVMGPQWISALNADIGGNFGFGGRLFTTTLNGDQEGLFAGSGSEAFTLRITTDGVRSVPLPTGLSFLMGAFLVINLLSISRRKKHLFCIKQ</sequence>
<keyword evidence="2" id="KW-0732">Signal</keyword>
<organism evidence="3 4">
    <name type="scientific">Glaciecola petra</name>
    <dbReference type="NCBI Taxonomy" id="3075602"/>
    <lineage>
        <taxon>Bacteria</taxon>
        <taxon>Pseudomonadati</taxon>
        <taxon>Pseudomonadota</taxon>
        <taxon>Gammaproteobacteria</taxon>
        <taxon>Alteromonadales</taxon>
        <taxon>Alteromonadaceae</taxon>
        <taxon>Glaciecola</taxon>
    </lineage>
</organism>
<evidence type="ECO:0000313" key="3">
    <source>
        <dbReference type="EMBL" id="MDT0594988.1"/>
    </source>
</evidence>
<proteinExistence type="predicted"/>
<accession>A0ABU2ZQS3</accession>
<name>A0ABU2ZQS3_9ALTE</name>
<comment type="caution">
    <text evidence="3">The sequence shown here is derived from an EMBL/GenBank/DDBJ whole genome shotgun (WGS) entry which is preliminary data.</text>
</comment>
<keyword evidence="1" id="KW-0812">Transmembrane</keyword>
<keyword evidence="1" id="KW-1133">Transmembrane helix</keyword>
<protein>
    <recommendedName>
        <fullName evidence="5">PEP-CTERM sorting domain-containing protein</fullName>
    </recommendedName>
</protein>
<evidence type="ECO:0000256" key="1">
    <source>
        <dbReference type="SAM" id="Phobius"/>
    </source>
</evidence>
<feature type="transmembrane region" description="Helical" evidence="1">
    <location>
        <begin position="216"/>
        <end position="235"/>
    </location>
</feature>
<feature type="chain" id="PRO_5046392927" description="PEP-CTERM sorting domain-containing protein" evidence="2">
    <location>
        <begin position="25"/>
        <end position="249"/>
    </location>
</feature>
<evidence type="ECO:0000256" key="2">
    <source>
        <dbReference type="SAM" id="SignalP"/>
    </source>
</evidence>
<feature type="signal peptide" evidence="2">
    <location>
        <begin position="1"/>
        <end position="24"/>
    </location>
</feature>
<dbReference type="RefSeq" id="WP_311368507.1">
    <property type="nucleotide sequence ID" value="NZ_JAVRHX010000002.1"/>
</dbReference>
<reference evidence="3 4" key="1">
    <citation type="submission" date="2023-09" db="EMBL/GenBank/DDBJ databases">
        <authorList>
            <person name="Rey-Velasco X."/>
        </authorList>
    </citation>
    <scope>NUCLEOTIDE SEQUENCE [LARGE SCALE GENOMIC DNA]</scope>
    <source>
        <strain evidence="3 4">P117</strain>
    </source>
</reference>
<keyword evidence="1" id="KW-0472">Membrane</keyword>
<evidence type="ECO:0008006" key="5">
    <source>
        <dbReference type="Google" id="ProtNLM"/>
    </source>
</evidence>
<keyword evidence="4" id="KW-1185">Reference proteome</keyword>
<dbReference type="Proteomes" id="UP001253545">
    <property type="component" value="Unassembled WGS sequence"/>
</dbReference>
<gene>
    <name evidence="3" type="ORF">RM552_09060</name>
</gene>